<protein>
    <recommendedName>
        <fullName evidence="2">KANL3/Tex30 alpha/beta hydrolase-like domain-containing protein</fullName>
    </recommendedName>
</protein>
<proteinExistence type="predicted"/>
<feature type="domain" description="KANL3/Tex30 alpha/beta hydrolase-like" evidence="2">
    <location>
        <begin position="196"/>
        <end position="266"/>
    </location>
</feature>
<feature type="region of interest" description="Disordered" evidence="1">
    <location>
        <begin position="150"/>
        <end position="196"/>
    </location>
</feature>
<evidence type="ECO:0000313" key="4">
    <source>
        <dbReference type="Proteomes" id="UP000001549"/>
    </source>
</evidence>
<dbReference type="InterPro" id="IPR029058">
    <property type="entry name" value="AB_hydrolase_fold"/>
</dbReference>
<dbReference type="eggNOG" id="COG3571">
    <property type="taxonomic scope" value="Bacteria"/>
</dbReference>
<keyword evidence="4" id="KW-1185">Reference proteome</keyword>
<evidence type="ECO:0000259" key="2">
    <source>
        <dbReference type="Pfam" id="PF20408"/>
    </source>
</evidence>
<sequence>MRTGSGDIFLPGTAMAGASCTDRTSLNVDGARVFLVPATRAPVGTVVLLHGAASGTDAGVLAVLAGRLPGRGVGVARLEMPYRVAGRRAPDRPARLDAVLHAVMDALGRPRPVVLVGRSMGSRVACRCARTTGAAAVVAFGFPLCPPGKPAAPAKKDHSRGFGQDSPGRPKAPAKKDLGEDAGHDGGREPLGSRPSRLPELLAAGVPVLVLQGDRDTFGMPDPNPARHIEVHVLAGADHAMRTRRKDGRDEAEVVDEAATVATEWIIARLASTGP</sequence>
<evidence type="ECO:0000256" key="1">
    <source>
        <dbReference type="SAM" id="MobiDB-lite"/>
    </source>
</evidence>
<feature type="domain" description="KANL3/Tex30 alpha/beta hydrolase-like" evidence="2">
    <location>
        <begin position="45"/>
        <end position="151"/>
    </location>
</feature>
<dbReference type="Proteomes" id="UP000001549">
    <property type="component" value="Chromosome"/>
</dbReference>
<dbReference type="STRING" id="656024.FsymDg_0964"/>
<evidence type="ECO:0000313" key="3">
    <source>
        <dbReference type="EMBL" id="AEH08469.1"/>
    </source>
</evidence>
<dbReference type="AlphaFoldDB" id="F8AXB6"/>
<name>F8AXB6_9ACTN</name>
<dbReference type="KEGG" id="fsy:FsymDg_0964"/>
<dbReference type="InterPro" id="IPR026555">
    <property type="entry name" value="NSL3/Tex30"/>
</dbReference>
<reference evidence="3 4" key="1">
    <citation type="submission" date="2011-05" db="EMBL/GenBank/DDBJ databases">
        <title>Complete sequence of chromosome of Frankia symbiont of Datisca glomerata.</title>
        <authorList>
            <consortium name="US DOE Joint Genome Institute"/>
            <person name="Lucas S."/>
            <person name="Han J."/>
            <person name="Lapidus A."/>
            <person name="Cheng J.-F."/>
            <person name="Goodwin L."/>
            <person name="Pitluck S."/>
            <person name="Peters L."/>
            <person name="Mikhailova N."/>
            <person name="Chertkov O."/>
            <person name="Teshima H."/>
            <person name="Han C."/>
            <person name="Tapia R."/>
            <person name="Land M."/>
            <person name="Hauser L."/>
            <person name="Kyrpides N."/>
            <person name="Ivanova N."/>
            <person name="Pagani I."/>
            <person name="Berry A."/>
            <person name="Pawlowski K."/>
            <person name="Persson T."/>
            <person name="Vanden Heuvel B."/>
            <person name="Benson D."/>
            <person name="Woyke T."/>
        </authorList>
    </citation>
    <scope>NUCLEOTIDE SEQUENCE [LARGE SCALE GENOMIC DNA]</scope>
    <source>
        <strain evidence="4">4085684</strain>
    </source>
</reference>
<dbReference type="Pfam" id="PF20408">
    <property type="entry name" value="Abhydrolase_11"/>
    <property type="match status" value="2"/>
</dbReference>
<dbReference type="PROSITE" id="PS51257">
    <property type="entry name" value="PROKAR_LIPOPROTEIN"/>
    <property type="match status" value="1"/>
</dbReference>
<dbReference type="PANTHER" id="PTHR13136">
    <property type="entry name" value="TESTIS DEVELOPMENT PROTEIN PRTD"/>
    <property type="match status" value="1"/>
</dbReference>
<dbReference type="RefSeq" id="WP_013872447.1">
    <property type="nucleotide sequence ID" value="NC_015656.1"/>
</dbReference>
<dbReference type="HOGENOM" id="CLU_072792_3_0_11"/>
<dbReference type="EMBL" id="CP002801">
    <property type="protein sequence ID" value="AEH08469.1"/>
    <property type="molecule type" value="Genomic_DNA"/>
</dbReference>
<feature type="compositionally biased region" description="Basic and acidic residues" evidence="1">
    <location>
        <begin position="174"/>
        <end position="188"/>
    </location>
</feature>
<dbReference type="PANTHER" id="PTHR13136:SF11">
    <property type="entry name" value="TESTIS-EXPRESSED PROTEIN 30"/>
    <property type="match status" value="1"/>
</dbReference>
<organism evidence="3 4">
    <name type="scientific">Candidatus Protofrankia datiscae</name>
    <dbReference type="NCBI Taxonomy" id="2716812"/>
    <lineage>
        <taxon>Bacteria</taxon>
        <taxon>Bacillati</taxon>
        <taxon>Actinomycetota</taxon>
        <taxon>Actinomycetes</taxon>
        <taxon>Frankiales</taxon>
        <taxon>Frankiaceae</taxon>
        <taxon>Protofrankia</taxon>
    </lineage>
</organism>
<dbReference type="SUPFAM" id="SSF53474">
    <property type="entry name" value="alpha/beta-Hydrolases"/>
    <property type="match status" value="1"/>
</dbReference>
<dbReference type="InterPro" id="IPR046879">
    <property type="entry name" value="KANL3/Tex30_Abhydrolase"/>
</dbReference>
<gene>
    <name evidence="3" type="ordered locus">FsymDg_0964</name>
</gene>
<accession>F8AXB6</accession>
<dbReference type="Gene3D" id="3.40.50.1820">
    <property type="entry name" value="alpha/beta hydrolase"/>
    <property type="match status" value="1"/>
</dbReference>